<comment type="caution">
    <text evidence="9">The sequence shown here is derived from an EMBL/GenBank/DDBJ whole genome shotgun (WGS) entry which is preliminary data.</text>
</comment>
<keyword evidence="10" id="KW-1185">Reference proteome</keyword>
<protein>
    <recommendedName>
        <fullName evidence="2">1-phosphatidylinositol 4-kinase</fullName>
        <ecNumber evidence="2">2.7.1.67</ecNumber>
    </recommendedName>
</protein>
<sequence length="633" mass="69861">MATAVVNRNLSSEYHSNRTDGKPSGRRRVFVQTDRGCVFGIDLDRGDNVHTVKRRLQLALNVPTEESSLTFGDLVLKNDLSAIRNDSPLLLTRTFMHRSSSTPCLSPTGNDNQQRDQSGPIEILACSHDCSQTKQLVKDVIKAIKSGVDPIPAHGGLGGAYYFRNNKGESVAIVKPTDEEPFAPNNPKGFVGKALGQPGLKRSVRVGETGFREVAAYLLDYGHFANVPPTVLVKITHSVFNVNNLGGSGSNIHNRKQSVVSKIASFQQFIPHDFDASDHGTSNFPVTSVHRIGILDVRIFNTDRHAGNLLVKKLKQGVGRFGGQVELIPIDHGLCLPESLDDPYFEWIHWPQASIPFSEDELEYIAKLDPAKDSDMLRMELPMIHEACLRVLILCTIFLKEAAAFGLCLAEIGEMMSREFKGMEEEPSELEVVCIEARKLITEKEALPLPVEIAEEEEFQFDIDCEDDEFMQSKASPTYHFGFKGGISRNPLSKLVESVEEDDEDEDGRAEGNTSISKSDAVQQLPTIARLSMSLSDVGLADKSQRYQVGGIKGDKHNTKTNHSVGGGGLRGNSRSANELLPASASFVKLADMSNEEWSLFLEKFQDLLPGAFRLRKSVAMCRRQRLGTSCQF</sequence>
<evidence type="ECO:0000256" key="1">
    <source>
        <dbReference type="ARBA" id="ARBA00008941"/>
    </source>
</evidence>
<feature type="domain" description="PI3K/PI4K catalytic" evidence="8">
    <location>
        <begin position="147"/>
        <end position="449"/>
    </location>
</feature>
<dbReference type="EMBL" id="NMUH01006180">
    <property type="protein sequence ID" value="MQM14667.1"/>
    <property type="molecule type" value="Genomic_DNA"/>
</dbReference>
<evidence type="ECO:0000313" key="9">
    <source>
        <dbReference type="EMBL" id="MQM14667.1"/>
    </source>
</evidence>
<dbReference type="AlphaFoldDB" id="A0A843X163"/>
<evidence type="ECO:0000256" key="5">
    <source>
        <dbReference type="ARBA" id="ARBA00022777"/>
    </source>
</evidence>
<name>A0A843X163_COLES</name>
<feature type="compositionally biased region" description="Polar residues" evidence="7">
    <location>
        <begin position="1"/>
        <end position="14"/>
    </location>
</feature>
<comment type="similarity">
    <text evidence="1">Belongs to the PI3/PI4-kinase family. Type II PI4K subfamily.</text>
</comment>
<evidence type="ECO:0000256" key="2">
    <source>
        <dbReference type="ARBA" id="ARBA00012169"/>
    </source>
</evidence>
<reference evidence="9" key="1">
    <citation type="submission" date="2017-07" db="EMBL/GenBank/DDBJ databases">
        <title>Taro Niue Genome Assembly and Annotation.</title>
        <authorList>
            <person name="Atibalentja N."/>
            <person name="Keating K."/>
            <person name="Fields C.J."/>
        </authorList>
    </citation>
    <scope>NUCLEOTIDE SEQUENCE</scope>
    <source>
        <strain evidence="9">Niue_2</strain>
        <tissue evidence="9">Leaf</tissue>
    </source>
</reference>
<dbReference type="PROSITE" id="PS50290">
    <property type="entry name" value="PI3_4_KINASE_3"/>
    <property type="match status" value="1"/>
</dbReference>
<feature type="compositionally biased region" description="Polar residues" evidence="7">
    <location>
        <begin position="512"/>
        <end position="521"/>
    </location>
</feature>
<organism evidence="9 10">
    <name type="scientific">Colocasia esculenta</name>
    <name type="common">Wild taro</name>
    <name type="synonym">Arum esculentum</name>
    <dbReference type="NCBI Taxonomy" id="4460"/>
    <lineage>
        <taxon>Eukaryota</taxon>
        <taxon>Viridiplantae</taxon>
        <taxon>Streptophyta</taxon>
        <taxon>Embryophyta</taxon>
        <taxon>Tracheophyta</taxon>
        <taxon>Spermatophyta</taxon>
        <taxon>Magnoliopsida</taxon>
        <taxon>Liliopsida</taxon>
        <taxon>Araceae</taxon>
        <taxon>Aroideae</taxon>
        <taxon>Colocasieae</taxon>
        <taxon>Colocasia</taxon>
    </lineage>
</organism>
<dbReference type="EC" id="2.7.1.67" evidence="2"/>
<evidence type="ECO:0000256" key="3">
    <source>
        <dbReference type="ARBA" id="ARBA00022679"/>
    </source>
</evidence>
<dbReference type="SUPFAM" id="SSF54236">
    <property type="entry name" value="Ubiquitin-like"/>
    <property type="match status" value="1"/>
</dbReference>
<keyword evidence="4" id="KW-0547">Nucleotide-binding</keyword>
<proteinExistence type="inferred from homology"/>
<keyword evidence="5" id="KW-0418">Kinase</keyword>
<dbReference type="Pfam" id="PF00454">
    <property type="entry name" value="PI3_PI4_kinase"/>
    <property type="match status" value="1"/>
</dbReference>
<evidence type="ECO:0000256" key="6">
    <source>
        <dbReference type="ARBA" id="ARBA00022840"/>
    </source>
</evidence>
<dbReference type="CDD" id="cd17039">
    <property type="entry name" value="Ubl_ubiquitin_like"/>
    <property type="match status" value="1"/>
</dbReference>
<accession>A0A843X163</accession>
<dbReference type="InterPro" id="IPR029071">
    <property type="entry name" value="Ubiquitin-like_domsf"/>
</dbReference>
<evidence type="ECO:0000313" key="10">
    <source>
        <dbReference type="Proteomes" id="UP000652761"/>
    </source>
</evidence>
<dbReference type="OrthoDB" id="5839at2759"/>
<evidence type="ECO:0000256" key="7">
    <source>
        <dbReference type="SAM" id="MobiDB-lite"/>
    </source>
</evidence>
<keyword evidence="6" id="KW-0067">ATP-binding</keyword>
<dbReference type="PANTHER" id="PTHR45800">
    <property type="entry name" value="PHOSPHATIDYLINOSITOL 4-KINASE GAMMA"/>
    <property type="match status" value="1"/>
</dbReference>
<feature type="compositionally biased region" description="Acidic residues" evidence="7">
    <location>
        <begin position="498"/>
        <end position="508"/>
    </location>
</feature>
<feature type="region of interest" description="Disordered" evidence="7">
    <location>
        <begin position="550"/>
        <end position="573"/>
    </location>
</feature>
<feature type="region of interest" description="Disordered" evidence="7">
    <location>
        <begin position="1"/>
        <end position="27"/>
    </location>
</feature>
<dbReference type="GO" id="GO:0005524">
    <property type="term" value="F:ATP binding"/>
    <property type="evidence" value="ECO:0007669"/>
    <property type="project" value="UniProtKB-KW"/>
</dbReference>
<evidence type="ECO:0000259" key="8">
    <source>
        <dbReference type="PROSITE" id="PS50290"/>
    </source>
</evidence>
<feature type="region of interest" description="Disordered" evidence="7">
    <location>
        <begin position="496"/>
        <end position="521"/>
    </location>
</feature>
<dbReference type="PANTHER" id="PTHR45800:SF11">
    <property type="entry name" value="PHOSPHATIDYLINOSITOL 3-KINASE-RELATED PROTEIN KINASE"/>
    <property type="match status" value="1"/>
</dbReference>
<keyword evidence="3" id="KW-0808">Transferase</keyword>
<dbReference type="GO" id="GO:0004430">
    <property type="term" value="F:1-phosphatidylinositol 4-kinase activity"/>
    <property type="evidence" value="ECO:0007669"/>
    <property type="project" value="UniProtKB-EC"/>
</dbReference>
<evidence type="ECO:0000256" key="4">
    <source>
        <dbReference type="ARBA" id="ARBA00022741"/>
    </source>
</evidence>
<dbReference type="InterPro" id="IPR044571">
    <property type="entry name" value="P4KG1-8"/>
</dbReference>
<dbReference type="Proteomes" id="UP000652761">
    <property type="component" value="Unassembled WGS sequence"/>
</dbReference>
<dbReference type="InterPro" id="IPR000403">
    <property type="entry name" value="PI3/4_kinase_cat_dom"/>
</dbReference>
<gene>
    <name evidence="9" type="ORF">Taro_047603</name>
</gene>